<dbReference type="SUPFAM" id="SSF56112">
    <property type="entry name" value="Protein kinase-like (PK-like)"/>
    <property type="match status" value="1"/>
</dbReference>
<keyword evidence="6" id="KW-0808">Transferase</keyword>
<dbReference type="PROSITE" id="PS50011">
    <property type="entry name" value="PROTEIN_KINASE_DOM"/>
    <property type="match status" value="1"/>
</dbReference>
<evidence type="ECO:0000256" key="2">
    <source>
        <dbReference type="ARBA" id="ARBA00008536"/>
    </source>
</evidence>
<evidence type="ECO:0000313" key="18">
    <source>
        <dbReference type="EMBL" id="CAI9290801.1"/>
    </source>
</evidence>
<evidence type="ECO:0000256" key="16">
    <source>
        <dbReference type="PROSITE-ProRule" id="PRU10141"/>
    </source>
</evidence>
<evidence type="ECO:0000256" key="14">
    <source>
        <dbReference type="ARBA" id="ARBA00023170"/>
    </source>
</evidence>
<dbReference type="SMART" id="SM00220">
    <property type="entry name" value="S_TKc"/>
    <property type="match status" value="1"/>
</dbReference>
<proteinExistence type="inferred from homology"/>
<evidence type="ECO:0000256" key="8">
    <source>
        <dbReference type="ARBA" id="ARBA00022729"/>
    </source>
</evidence>
<comment type="subcellular location">
    <subcellularLocation>
        <location evidence="1">Cell membrane</location>
        <topology evidence="1">Single-pass type I membrane protein</topology>
    </subcellularLocation>
</comment>
<dbReference type="InterPro" id="IPR045272">
    <property type="entry name" value="ANXUR1/2-like"/>
</dbReference>
<dbReference type="PANTHER" id="PTHR27003">
    <property type="entry name" value="OS07G0166700 PROTEIN"/>
    <property type="match status" value="1"/>
</dbReference>
<dbReference type="Pfam" id="PF07714">
    <property type="entry name" value="PK_Tyr_Ser-Thr"/>
    <property type="match status" value="1"/>
</dbReference>
<comment type="similarity">
    <text evidence="2">In the N-terminal section; belongs to the leguminous lectin family.</text>
</comment>
<evidence type="ECO:0000256" key="12">
    <source>
        <dbReference type="ARBA" id="ARBA00022989"/>
    </source>
</evidence>
<keyword evidence="19" id="KW-1185">Reference proteome</keyword>
<evidence type="ECO:0000256" key="15">
    <source>
        <dbReference type="ARBA" id="ARBA00023180"/>
    </source>
</evidence>
<evidence type="ECO:0000256" key="6">
    <source>
        <dbReference type="ARBA" id="ARBA00022679"/>
    </source>
</evidence>
<evidence type="ECO:0000256" key="13">
    <source>
        <dbReference type="ARBA" id="ARBA00023136"/>
    </source>
</evidence>
<dbReference type="FunFam" id="1.10.510.10:FF:000240">
    <property type="entry name" value="Lectin-domain containing receptor kinase A4.3"/>
    <property type="match status" value="1"/>
</dbReference>
<dbReference type="InterPro" id="IPR025886">
    <property type="entry name" value="PP2-like"/>
</dbReference>
<keyword evidence="11 16" id="KW-0067">ATP-binding</keyword>
<dbReference type="AlphaFoldDB" id="A0AA36EBY9"/>
<keyword evidence="14" id="KW-0675">Receptor</keyword>
<dbReference type="FunFam" id="3.30.200.20:FF:000039">
    <property type="entry name" value="receptor-like protein kinase FERONIA"/>
    <property type="match status" value="1"/>
</dbReference>
<sequence>MESFLEEFQHLKIQLEEIKSATNNFHNSNIIGKGGFGEVFKGLYSHSKGRQIVAFKRLDRRLGQGDPEFLKEILMLSRYTHENLISLLGFCNEDGEKILVYEHASNGSLDRHLSSHTLTWRQRLKICLGAARGLCYLHEPKQTHQRVIHRDIKSSNILLDENWNAKISDMGLSKIGPANQKHTFLATNVVGTPGYIDPLYMHTYSLTKESDVYSFGVVLFEVLSGRLSFYYNNGSFVSFVKRWKQSYMQKKLDDIIFQDMKKDMDPRSLETFSGIAYQCLQEYREHRPKMSHVVEQLEIALRLQEISEEPSIEYQEIDYKELIKSATTPVVYTSEEKLKMILSKGILVNGGKTRFWLNKNGEHCEMISAAGCLIPIKPASPKNYCRRKSRFNVDYSIPYCYKSKLQVRTQFLSPHITYTVNLVFDFDYPIHNYLGINYILAGETKSSTVYLVDERKDGWLMAELYHFTIDKRRIDFDITFECGAPLAVEGIEFLPVERVEYQVLENEEVNMQTMSLTDINYWKQKFPSDYEDRYWERKWPSDYKEIINSSKYIMRWTTMKELYSIFCKGFPIDDGEEWFSMTKSGKKLHMLSPRSSLQKGEWRWQSSPESRFGEVAYDPPSSFLINCTSRMKTSWRTFSGYLVYKIQENHSGFESPIVVNDWYCSCPKKKGLPQQKKDGWMEVQLWESTWNCRLTFSNDAFLKGLIVQGIELVAEEVVVTEVVMV</sequence>
<evidence type="ECO:0000259" key="17">
    <source>
        <dbReference type="PROSITE" id="PS50011"/>
    </source>
</evidence>
<dbReference type="Pfam" id="PF14299">
    <property type="entry name" value="PP2"/>
    <property type="match status" value="1"/>
</dbReference>
<dbReference type="InterPro" id="IPR011009">
    <property type="entry name" value="Kinase-like_dom_sf"/>
</dbReference>
<gene>
    <name evidence="18" type="ORF">LSALG_LOCUS29976</name>
</gene>
<evidence type="ECO:0000256" key="11">
    <source>
        <dbReference type="ARBA" id="ARBA00022840"/>
    </source>
</evidence>
<dbReference type="GO" id="GO:0005886">
    <property type="term" value="C:plasma membrane"/>
    <property type="evidence" value="ECO:0007669"/>
    <property type="project" value="UniProtKB-SubCell"/>
</dbReference>
<keyword evidence="12" id="KW-1133">Transmembrane helix</keyword>
<keyword evidence="8" id="KW-0732">Signal</keyword>
<dbReference type="InterPro" id="IPR008271">
    <property type="entry name" value="Ser/Thr_kinase_AS"/>
</dbReference>
<evidence type="ECO:0000256" key="7">
    <source>
        <dbReference type="ARBA" id="ARBA00022692"/>
    </source>
</evidence>
<accession>A0AA36EBY9</accession>
<evidence type="ECO:0000256" key="4">
    <source>
        <dbReference type="ARBA" id="ARBA00022475"/>
    </source>
</evidence>
<comment type="similarity">
    <text evidence="3">In the C-terminal section; belongs to the protein kinase superfamily. Ser/Thr protein kinase family.</text>
</comment>
<dbReference type="PROSITE" id="PS00107">
    <property type="entry name" value="PROTEIN_KINASE_ATP"/>
    <property type="match status" value="1"/>
</dbReference>
<name>A0AA36EBY9_LACSI</name>
<dbReference type="GO" id="GO:0004674">
    <property type="term" value="F:protein serine/threonine kinase activity"/>
    <property type="evidence" value="ECO:0007669"/>
    <property type="project" value="UniProtKB-KW"/>
</dbReference>
<keyword evidence="9 16" id="KW-0547">Nucleotide-binding</keyword>
<dbReference type="InterPro" id="IPR001245">
    <property type="entry name" value="Ser-Thr/Tyr_kinase_cat_dom"/>
</dbReference>
<dbReference type="Gene3D" id="3.30.200.20">
    <property type="entry name" value="Phosphorylase Kinase, domain 1"/>
    <property type="match status" value="1"/>
</dbReference>
<reference evidence="18" key="1">
    <citation type="submission" date="2023-04" db="EMBL/GenBank/DDBJ databases">
        <authorList>
            <person name="Vijverberg K."/>
            <person name="Xiong W."/>
            <person name="Schranz E."/>
        </authorList>
    </citation>
    <scope>NUCLEOTIDE SEQUENCE</scope>
</reference>
<keyword evidence="7" id="KW-0812">Transmembrane</keyword>
<keyword evidence="5" id="KW-0723">Serine/threonine-protein kinase</keyword>
<dbReference type="GO" id="GO:0005524">
    <property type="term" value="F:ATP binding"/>
    <property type="evidence" value="ECO:0007669"/>
    <property type="project" value="UniProtKB-UniRule"/>
</dbReference>
<feature type="domain" description="Protein kinase" evidence="17">
    <location>
        <begin position="25"/>
        <end position="301"/>
    </location>
</feature>
<dbReference type="GO" id="GO:0004714">
    <property type="term" value="F:transmembrane receptor protein tyrosine kinase activity"/>
    <property type="evidence" value="ECO:0007669"/>
    <property type="project" value="InterPro"/>
</dbReference>
<evidence type="ECO:0000256" key="9">
    <source>
        <dbReference type="ARBA" id="ARBA00022741"/>
    </source>
</evidence>
<dbReference type="InterPro" id="IPR000719">
    <property type="entry name" value="Prot_kinase_dom"/>
</dbReference>
<evidence type="ECO:0000256" key="10">
    <source>
        <dbReference type="ARBA" id="ARBA00022777"/>
    </source>
</evidence>
<dbReference type="Proteomes" id="UP001177003">
    <property type="component" value="Chromosome 6"/>
</dbReference>
<dbReference type="PROSITE" id="PS00108">
    <property type="entry name" value="PROTEIN_KINASE_ST"/>
    <property type="match status" value="1"/>
</dbReference>
<dbReference type="GO" id="GO:0009506">
    <property type="term" value="C:plasmodesma"/>
    <property type="evidence" value="ECO:0007669"/>
    <property type="project" value="TreeGrafter"/>
</dbReference>
<evidence type="ECO:0000313" key="19">
    <source>
        <dbReference type="Proteomes" id="UP001177003"/>
    </source>
</evidence>
<evidence type="ECO:0000256" key="1">
    <source>
        <dbReference type="ARBA" id="ARBA00004251"/>
    </source>
</evidence>
<evidence type="ECO:0000256" key="3">
    <source>
        <dbReference type="ARBA" id="ARBA00010217"/>
    </source>
</evidence>
<organism evidence="18 19">
    <name type="scientific">Lactuca saligna</name>
    <name type="common">Willowleaf lettuce</name>
    <dbReference type="NCBI Taxonomy" id="75948"/>
    <lineage>
        <taxon>Eukaryota</taxon>
        <taxon>Viridiplantae</taxon>
        <taxon>Streptophyta</taxon>
        <taxon>Embryophyta</taxon>
        <taxon>Tracheophyta</taxon>
        <taxon>Spermatophyta</taxon>
        <taxon>Magnoliopsida</taxon>
        <taxon>eudicotyledons</taxon>
        <taxon>Gunneridae</taxon>
        <taxon>Pentapetalae</taxon>
        <taxon>asterids</taxon>
        <taxon>campanulids</taxon>
        <taxon>Asterales</taxon>
        <taxon>Asteraceae</taxon>
        <taxon>Cichorioideae</taxon>
        <taxon>Cichorieae</taxon>
        <taxon>Lactucinae</taxon>
        <taxon>Lactuca</taxon>
    </lineage>
</organism>
<dbReference type="Gene3D" id="1.10.510.10">
    <property type="entry name" value="Transferase(Phosphotransferase) domain 1"/>
    <property type="match status" value="1"/>
</dbReference>
<keyword evidence="10" id="KW-0418">Kinase</keyword>
<feature type="binding site" evidence="16">
    <location>
        <position position="56"/>
    </location>
    <ligand>
        <name>ATP</name>
        <dbReference type="ChEBI" id="CHEBI:30616"/>
    </ligand>
</feature>
<protein>
    <recommendedName>
        <fullName evidence="17">Protein kinase domain-containing protein</fullName>
    </recommendedName>
</protein>
<evidence type="ECO:0000256" key="5">
    <source>
        <dbReference type="ARBA" id="ARBA00022527"/>
    </source>
</evidence>
<dbReference type="GO" id="GO:0002229">
    <property type="term" value="P:defense response to oomycetes"/>
    <property type="evidence" value="ECO:0007669"/>
    <property type="project" value="UniProtKB-ARBA"/>
</dbReference>
<dbReference type="EMBL" id="OX465082">
    <property type="protein sequence ID" value="CAI9290801.1"/>
    <property type="molecule type" value="Genomic_DNA"/>
</dbReference>
<dbReference type="InterPro" id="IPR017441">
    <property type="entry name" value="Protein_kinase_ATP_BS"/>
</dbReference>
<keyword evidence="13" id="KW-0472">Membrane</keyword>
<dbReference type="PANTHER" id="PTHR27003:SF338">
    <property type="entry name" value="TYROSINE-PROTEIN KINASE, NON-RECEPTOR JAK_TYK2-RELATED"/>
    <property type="match status" value="1"/>
</dbReference>
<keyword evidence="4" id="KW-1003">Cell membrane</keyword>
<keyword evidence="15" id="KW-0325">Glycoprotein</keyword>